<proteinExistence type="inferred from homology"/>
<dbReference type="GO" id="GO:0005829">
    <property type="term" value="C:cytosol"/>
    <property type="evidence" value="ECO:0007669"/>
    <property type="project" value="TreeGrafter"/>
</dbReference>
<name>B0TME7_SHEHH</name>
<evidence type="ECO:0000256" key="5">
    <source>
        <dbReference type="ARBA" id="ARBA00022448"/>
    </source>
</evidence>
<evidence type="ECO:0000256" key="10">
    <source>
        <dbReference type="SAM" id="MobiDB-lite"/>
    </source>
</evidence>
<keyword evidence="13" id="KW-1185">Reference proteome</keyword>
<evidence type="ECO:0000259" key="11">
    <source>
        <dbReference type="Pfam" id="PF02108"/>
    </source>
</evidence>
<dbReference type="PANTHER" id="PTHR34982:SF1">
    <property type="entry name" value="FLAGELLAR ASSEMBLY PROTEIN FLIH"/>
    <property type="match status" value="1"/>
</dbReference>
<keyword evidence="12" id="KW-0966">Cell projection</keyword>
<dbReference type="Pfam" id="PF02108">
    <property type="entry name" value="FliH"/>
    <property type="match status" value="1"/>
</dbReference>
<feature type="region of interest" description="Disordered" evidence="10">
    <location>
        <begin position="280"/>
        <end position="327"/>
    </location>
</feature>
<dbReference type="GO" id="GO:0071973">
    <property type="term" value="P:bacterial-type flagellum-dependent cell motility"/>
    <property type="evidence" value="ECO:0007669"/>
    <property type="project" value="InterPro"/>
</dbReference>
<dbReference type="InterPro" id="IPR051472">
    <property type="entry name" value="T3SS_Stator/FliH"/>
</dbReference>
<dbReference type="AlphaFoldDB" id="B0TME7"/>
<evidence type="ECO:0000256" key="4">
    <source>
        <dbReference type="ARBA" id="ARBA00016507"/>
    </source>
</evidence>
<feature type="region of interest" description="Disordered" evidence="10">
    <location>
        <begin position="1"/>
        <end position="27"/>
    </location>
</feature>
<keyword evidence="6" id="KW-0963">Cytoplasm</keyword>
<evidence type="ECO:0000313" key="12">
    <source>
        <dbReference type="EMBL" id="ABZ76016.1"/>
    </source>
</evidence>
<feature type="compositionally biased region" description="Polar residues" evidence="10">
    <location>
        <begin position="292"/>
        <end position="313"/>
    </location>
</feature>
<dbReference type="NCBIfam" id="NF004267">
    <property type="entry name" value="PRK05687.1-3"/>
    <property type="match status" value="1"/>
</dbReference>
<evidence type="ECO:0000256" key="8">
    <source>
        <dbReference type="ARBA" id="ARBA00022927"/>
    </source>
</evidence>
<comment type="similarity">
    <text evidence="3">Belongs to the FliH family.</text>
</comment>
<keyword evidence="12" id="KW-0969">Cilium</keyword>
<dbReference type="PRINTS" id="PR01003">
    <property type="entry name" value="FLGFLIH"/>
</dbReference>
<feature type="compositionally biased region" description="Basic and acidic residues" evidence="10">
    <location>
        <begin position="1"/>
        <end position="23"/>
    </location>
</feature>
<keyword evidence="9" id="KW-1006">Bacterial flagellum protein export</keyword>
<keyword evidence="8" id="KW-0653">Protein transport</keyword>
<dbReference type="HOGENOM" id="CLU_062625_0_0_6"/>
<dbReference type="EMBL" id="CP000931">
    <property type="protein sequence ID" value="ABZ76016.1"/>
    <property type="molecule type" value="Genomic_DNA"/>
</dbReference>
<evidence type="ECO:0000256" key="2">
    <source>
        <dbReference type="ARBA" id="ARBA00004496"/>
    </source>
</evidence>
<organism evidence="12 13">
    <name type="scientific">Shewanella halifaxensis (strain HAW-EB4)</name>
    <dbReference type="NCBI Taxonomy" id="458817"/>
    <lineage>
        <taxon>Bacteria</taxon>
        <taxon>Pseudomonadati</taxon>
        <taxon>Pseudomonadota</taxon>
        <taxon>Gammaproteobacteria</taxon>
        <taxon>Alteromonadales</taxon>
        <taxon>Shewanellaceae</taxon>
        <taxon>Shewanella</taxon>
    </lineage>
</organism>
<dbReference type="PANTHER" id="PTHR34982">
    <property type="entry name" value="YOP PROTEINS TRANSLOCATION PROTEIN L"/>
    <property type="match status" value="1"/>
</dbReference>
<evidence type="ECO:0000313" key="13">
    <source>
        <dbReference type="Proteomes" id="UP000001317"/>
    </source>
</evidence>
<dbReference type="GO" id="GO:0009288">
    <property type="term" value="C:bacterial-type flagellum"/>
    <property type="evidence" value="ECO:0007669"/>
    <property type="project" value="InterPro"/>
</dbReference>
<evidence type="ECO:0000256" key="7">
    <source>
        <dbReference type="ARBA" id="ARBA00022795"/>
    </source>
</evidence>
<dbReference type="RefSeq" id="WP_012276556.1">
    <property type="nucleotide sequence ID" value="NC_010334.1"/>
</dbReference>
<comment type="subcellular location">
    <subcellularLocation>
        <location evidence="2">Cytoplasm</location>
    </subcellularLocation>
</comment>
<keyword evidence="7" id="KW-1005">Bacterial flagellum biogenesis</keyword>
<evidence type="ECO:0000256" key="1">
    <source>
        <dbReference type="ARBA" id="ARBA00003041"/>
    </source>
</evidence>
<dbReference type="OrthoDB" id="8480773at2"/>
<gene>
    <name evidence="12" type="ordered locus">Shal_1450</name>
</gene>
<sequence length="327" mass="36337">MTEPKEPKGASVNTHDEFSHWDLPDISQEKNPSLLNMFGRNSLQIQVEDPLETETILPPTLSEIEDIRAHAEQEGFAEGQEKGFTEGLEKGRLEGLEQGHGEGYSQGQQQGYEEGLKTAAEMLQRFENLLGQFEAPLALLDTEIEKELLTTSMTLAKAVIGHELKTYPEHILSALRQGVDSLPIKEQRVNIRVTPSDEALIGELYSQTQLERNRWQIEADPSLSPGDCIIDSVRSHIDMTVETRIGHVFSELDKHQHDLLQIKEQQEEALLSSRQLNAEKNAQHKAEDTVQGAETSVESSLETVDSVTASSDINEGEYADSSTPTAP</sequence>
<dbReference type="InterPro" id="IPR018035">
    <property type="entry name" value="Flagellar_FliH/T3SS_HrpE"/>
</dbReference>
<dbReference type="GO" id="GO:0044781">
    <property type="term" value="P:bacterial-type flagellum organization"/>
    <property type="evidence" value="ECO:0007669"/>
    <property type="project" value="UniProtKB-KW"/>
</dbReference>
<reference evidence="12" key="1">
    <citation type="submission" date="2008-01" db="EMBL/GenBank/DDBJ databases">
        <title>Complete sequence of Shewanella halifaxensis HAW-EB4.</title>
        <authorList>
            <consortium name="US DOE Joint Genome Institute"/>
            <person name="Copeland A."/>
            <person name="Lucas S."/>
            <person name="Lapidus A."/>
            <person name="Glavina del Rio T."/>
            <person name="Dalin E."/>
            <person name="Tice H."/>
            <person name="Bruce D."/>
            <person name="Goodwin L."/>
            <person name="Pitluck S."/>
            <person name="Sims D."/>
            <person name="Brettin T."/>
            <person name="Detter J.C."/>
            <person name="Han C."/>
            <person name="Kuske C.R."/>
            <person name="Schmutz J."/>
            <person name="Larimer F."/>
            <person name="Land M."/>
            <person name="Hauser L."/>
            <person name="Kyrpides N."/>
            <person name="Kim E."/>
            <person name="Zhao J.-S."/>
            <person name="Richardson P."/>
        </authorList>
    </citation>
    <scope>NUCLEOTIDE SEQUENCE [LARGE SCALE GENOMIC DNA]</scope>
    <source>
        <strain evidence="12">HAW-EB4</strain>
    </source>
</reference>
<dbReference type="KEGG" id="shl:Shal_1450"/>
<keyword evidence="12" id="KW-0282">Flagellum</keyword>
<dbReference type="eggNOG" id="COG1317">
    <property type="taxonomic scope" value="Bacteria"/>
</dbReference>
<comment type="function">
    <text evidence="1">Needed for flagellar regrowth and assembly.</text>
</comment>
<dbReference type="Proteomes" id="UP000001317">
    <property type="component" value="Chromosome"/>
</dbReference>
<evidence type="ECO:0000256" key="3">
    <source>
        <dbReference type="ARBA" id="ARBA00006602"/>
    </source>
</evidence>
<keyword evidence="5" id="KW-0813">Transport</keyword>
<dbReference type="GO" id="GO:0015031">
    <property type="term" value="P:protein transport"/>
    <property type="evidence" value="ECO:0007669"/>
    <property type="project" value="UniProtKB-KW"/>
</dbReference>
<evidence type="ECO:0000256" key="9">
    <source>
        <dbReference type="ARBA" id="ARBA00023225"/>
    </source>
</evidence>
<dbReference type="InterPro" id="IPR000563">
    <property type="entry name" value="Flag_FliH"/>
</dbReference>
<protein>
    <recommendedName>
        <fullName evidence="4">Flagellar assembly protein FliH</fullName>
    </recommendedName>
</protein>
<evidence type="ECO:0000256" key="6">
    <source>
        <dbReference type="ARBA" id="ARBA00022490"/>
    </source>
</evidence>
<accession>B0TME7</accession>
<dbReference type="GO" id="GO:0003774">
    <property type="term" value="F:cytoskeletal motor activity"/>
    <property type="evidence" value="ECO:0007669"/>
    <property type="project" value="InterPro"/>
</dbReference>
<feature type="domain" description="Flagellar assembly protein FliH/Type III secretion system HrpE" evidence="11">
    <location>
        <begin position="122"/>
        <end position="246"/>
    </location>
</feature>
<dbReference type="STRING" id="458817.Shal_1450"/>